<proteinExistence type="predicted"/>
<evidence type="ECO:0000313" key="2">
    <source>
        <dbReference type="Proteomes" id="UP001600943"/>
    </source>
</evidence>
<comment type="caution">
    <text evidence="1">The sequence shown here is derived from an EMBL/GenBank/DDBJ whole genome shotgun (WGS) entry which is preliminary data.</text>
</comment>
<organism evidence="1 2">
    <name type="scientific">Blautia hominis</name>
    <dbReference type="NCBI Taxonomy" id="2025493"/>
    <lineage>
        <taxon>Bacteria</taxon>
        <taxon>Bacillati</taxon>
        <taxon>Bacillota</taxon>
        <taxon>Clostridia</taxon>
        <taxon>Lachnospirales</taxon>
        <taxon>Lachnospiraceae</taxon>
        <taxon>Blautia</taxon>
    </lineage>
</organism>
<sequence length="109" mass="12596">MVHSIQADEVESIYLYSYTGGAPPDNTSEHEFNEEEIRRFVALLHKTKLLPTTSNSVSNGAYSHYDIKLKDGTDISISPGQFFDINDKKYRLMNERAVWREYVDFNSLE</sequence>
<evidence type="ECO:0000313" key="1">
    <source>
        <dbReference type="EMBL" id="GAA6406544.1"/>
    </source>
</evidence>
<dbReference type="Proteomes" id="UP001600943">
    <property type="component" value="Unassembled WGS sequence"/>
</dbReference>
<protein>
    <submittedName>
        <fullName evidence="1">Uncharacterized protein</fullName>
    </submittedName>
</protein>
<reference evidence="1 2" key="1">
    <citation type="submission" date="2024-04" db="EMBL/GenBank/DDBJ databases">
        <title>Defined microbial consortia suppress multidrug-resistant proinflammatory Enterobacteriaceae via ecological control.</title>
        <authorList>
            <person name="Furuichi M."/>
            <person name="Kawaguchi T."/>
            <person name="Pust M."/>
            <person name="Yasuma K."/>
            <person name="Plichta D."/>
            <person name="Hasegawa N."/>
            <person name="Ohya T."/>
            <person name="Bhattarai S."/>
            <person name="Sasajima S."/>
            <person name="Aoto Y."/>
            <person name="Tuganbaev T."/>
            <person name="Yaginuma M."/>
            <person name="Ueda M."/>
            <person name="Okahashi N."/>
            <person name="Amafuji K."/>
            <person name="Kiridooshi Y."/>
            <person name="Sugita K."/>
            <person name="Strazar M."/>
            <person name="Skelly A."/>
            <person name="Suda W."/>
            <person name="Hattori M."/>
            <person name="Nakamoto N."/>
            <person name="Caballero S."/>
            <person name="Norman J."/>
            <person name="Olle B."/>
            <person name="Tanoue T."/>
            <person name="Arita M."/>
            <person name="Bucci V."/>
            <person name="Atarashi K."/>
            <person name="Xavier R."/>
            <person name="Honda K."/>
        </authorList>
    </citation>
    <scope>NUCLEOTIDE SEQUENCE [LARGE SCALE GENOMIC DNA]</scope>
    <source>
        <strain evidence="2">k04-0078-D8-1</strain>
    </source>
</reference>
<accession>A0ABQ0B513</accession>
<gene>
    <name evidence="1" type="ORF">K040078D81_06610</name>
</gene>
<keyword evidence="2" id="KW-1185">Reference proteome</keyword>
<name>A0ABQ0B513_9FIRM</name>
<dbReference type="EMBL" id="BAABYW010000001">
    <property type="protein sequence ID" value="GAA6406544.1"/>
    <property type="molecule type" value="Genomic_DNA"/>
</dbReference>